<gene>
    <name evidence="2" type="ORF">SD1D_1399</name>
</gene>
<name>A0A0K8J652_9FIRM</name>
<keyword evidence="3" id="KW-1185">Reference proteome</keyword>
<evidence type="ECO:0000259" key="1">
    <source>
        <dbReference type="PROSITE" id="PS50206"/>
    </source>
</evidence>
<dbReference type="Gene3D" id="3.40.250.10">
    <property type="entry name" value="Rhodanese-like domain"/>
    <property type="match status" value="1"/>
</dbReference>
<reference evidence="3" key="1">
    <citation type="submission" date="2015-09" db="EMBL/GenBank/DDBJ databases">
        <authorList>
            <person name="Wibberg D."/>
        </authorList>
    </citation>
    <scope>NUCLEOTIDE SEQUENCE [LARGE SCALE GENOMIC DNA]</scope>
    <source>
        <strain evidence="3">SD1D</strain>
    </source>
</reference>
<dbReference type="InterPro" id="IPR001763">
    <property type="entry name" value="Rhodanese-like_dom"/>
</dbReference>
<accession>A0A0K8J652</accession>
<protein>
    <recommendedName>
        <fullName evidence="1">Rhodanese domain-containing protein</fullName>
    </recommendedName>
</protein>
<dbReference type="AlphaFoldDB" id="A0A0K8J652"/>
<dbReference type="InterPro" id="IPR036873">
    <property type="entry name" value="Rhodanese-like_dom_sf"/>
</dbReference>
<sequence length="55" mass="6438">MFEFLKRDNRKLINVNELDNLIGKIELIDIRETYEYNSGSIKTAKNTPMGFCVNK</sequence>
<dbReference type="KEGG" id="hsd:SD1D_1399"/>
<dbReference type="EMBL" id="LN879430">
    <property type="protein sequence ID" value="CUH92945.1"/>
    <property type="molecule type" value="Genomic_DNA"/>
</dbReference>
<dbReference type="RefSeq" id="WP_330398659.1">
    <property type="nucleotide sequence ID" value="NZ_JANWKB010000061.1"/>
</dbReference>
<dbReference type="Pfam" id="PF00581">
    <property type="entry name" value="Rhodanese"/>
    <property type="match status" value="1"/>
</dbReference>
<dbReference type="Proteomes" id="UP000196053">
    <property type="component" value="Chromosome I"/>
</dbReference>
<feature type="domain" description="Rhodanese" evidence="1">
    <location>
        <begin position="21"/>
        <end position="50"/>
    </location>
</feature>
<evidence type="ECO:0000313" key="2">
    <source>
        <dbReference type="EMBL" id="CUH92945.1"/>
    </source>
</evidence>
<dbReference type="PROSITE" id="PS50206">
    <property type="entry name" value="RHODANESE_3"/>
    <property type="match status" value="1"/>
</dbReference>
<proteinExistence type="predicted"/>
<evidence type="ECO:0000313" key="3">
    <source>
        <dbReference type="Proteomes" id="UP000196053"/>
    </source>
</evidence>
<organism evidence="2 3">
    <name type="scientific">Herbinix luporum</name>
    <dbReference type="NCBI Taxonomy" id="1679721"/>
    <lineage>
        <taxon>Bacteria</taxon>
        <taxon>Bacillati</taxon>
        <taxon>Bacillota</taxon>
        <taxon>Clostridia</taxon>
        <taxon>Lachnospirales</taxon>
        <taxon>Lachnospiraceae</taxon>
        <taxon>Herbinix</taxon>
    </lineage>
</organism>
<dbReference type="SUPFAM" id="SSF52821">
    <property type="entry name" value="Rhodanese/Cell cycle control phosphatase"/>
    <property type="match status" value="1"/>
</dbReference>